<gene>
    <name evidence="1" type="ORF">PR048_021533</name>
</gene>
<protein>
    <submittedName>
        <fullName evidence="1">Uncharacterized protein</fullName>
    </submittedName>
</protein>
<name>A0ABQ9GYG0_9NEOP</name>
<dbReference type="EMBL" id="JARBHB010000008">
    <property type="protein sequence ID" value="KAJ8877081.1"/>
    <property type="molecule type" value="Genomic_DNA"/>
</dbReference>
<evidence type="ECO:0000313" key="1">
    <source>
        <dbReference type="EMBL" id="KAJ8877081.1"/>
    </source>
</evidence>
<accession>A0ABQ9GYG0</accession>
<dbReference type="Proteomes" id="UP001159363">
    <property type="component" value="Chromosome 7"/>
</dbReference>
<organism evidence="1 2">
    <name type="scientific">Dryococelus australis</name>
    <dbReference type="NCBI Taxonomy" id="614101"/>
    <lineage>
        <taxon>Eukaryota</taxon>
        <taxon>Metazoa</taxon>
        <taxon>Ecdysozoa</taxon>
        <taxon>Arthropoda</taxon>
        <taxon>Hexapoda</taxon>
        <taxon>Insecta</taxon>
        <taxon>Pterygota</taxon>
        <taxon>Neoptera</taxon>
        <taxon>Polyneoptera</taxon>
        <taxon>Phasmatodea</taxon>
        <taxon>Verophasmatodea</taxon>
        <taxon>Anareolatae</taxon>
        <taxon>Phasmatidae</taxon>
        <taxon>Eurycanthinae</taxon>
        <taxon>Dryococelus</taxon>
    </lineage>
</organism>
<comment type="caution">
    <text evidence="1">The sequence shown here is derived from an EMBL/GenBank/DDBJ whole genome shotgun (WGS) entry which is preliminary data.</text>
</comment>
<sequence length="110" mass="12880">MEEIGSFLVNNDECQHLLSELMTTVTGTIPDEQKWFQQCASLTQQRKYYQIHGTKTETMMNERNCKLQQPSYERIYSHGFMIPPATHKVTTSLRIPTAVFLKLCMPFWTM</sequence>
<evidence type="ECO:0000313" key="2">
    <source>
        <dbReference type="Proteomes" id="UP001159363"/>
    </source>
</evidence>
<proteinExistence type="predicted"/>
<keyword evidence="2" id="KW-1185">Reference proteome</keyword>
<reference evidence="1 2" key="1">
    <citation type="submission" date="2023-02" db="EMBL/GenBank/DDBJ databases">
        <title>LHISI_Scaffold_Assembly.</title>
        <authorList>
            <person name="Stuart O.P."/>
            <person name="Cleave R."/>
            <person name="Magrath M.J.L."/>
            <person name="Mikheyev A.S."/>
        </authorList>
    </citation>
    <scope>NUCLEOTIDE SEQUENCE [LARGE SCALE GENOMIC DNA]</scope>
    <source>
        <strain evidence="1">Daus_M_001</strain>
        <tissue evidence="1">Leg muscle</tissue>
    </source>
</reference>